<name>A0A9Q3C2X2_9BASI</name>
<accession>A0A9Q3C2X2</accession>
<comment type="caution">
    <text evidence="2">The sequence shown here is derived from an EMBL/GenBank/DDBJ whole genome shotgun (WGS) entry which is preliminary data.</text>
</comment>
<dbReference type="Pfam" id="PF01498">
    <property type="entry name" value="HTH_Tnp_Tc3_2"/>
    <property type="match status" value="1"/>
</dbReference>
<organism evidence="2 3">
    <name type="scientific">Austropuccinia psidii MF-1</name>
    <dbReference type="NCBI Taxonomy" id="1389203"/>
    <lineage>
        <taxon>Eukaryota</taxon>
        <taxon>Fungi</taxon>
        <taxon>Dikarya</taxon>
        <taxon>Basidiomycota</taxon>
        <taxon>Pucciniomycotina</taxon>
        <taxon>Pucciniomycetes</taxon>
        <taxon>Pucciniales</taxon>
        <taxon>Sphaerophragmiaceae</taxon>
        <taxon>Austropuccinia</taxon>
    </lineage>
</organism>
<sequence length="176" mass="19962">MITAEVSIGTVCKAIHELGKHSCIAVKKPYLTENHMACRLRFARDHQHWTVNDWRAVIWTDESVFELGKKSMQTRSVMIWGVFCGQFQSNLIILPTQQRTAQNFVDNVYIPGLIPFIEELEELGLYKQENLILMEDGAPIHSAQSALNGEQTITFKSSFGRPTHRISTPSRTSGSR</sequence>
<dbReference type="OrthoDB" id="3268173at2759"/>
<dbReference type="Gene3D" id="3.30.420.10">
    <property type="entry name" value="Ribonuclease H-like superfamily/Ribonuclease H"/>
    <property type="match status" value="1"/>
</dbReference>
<dbReference type="EMBL" id="AVOT02004799">
    <property type="protein sequence ID" value="MBW0477406.1"/>
    <property type="molecule type" value="Genomic_DNA"/>
</dbReference>
<feature type="domain" description="Transposase Tc1-like" evidence="1">
    <location>
        <begin position="5"/>
        <end position="48"/>
    </location>
</feature>
<dbReference type="GO" id="GO:0003677">
    <property type="term" value="F:DNA binding"/>
    <property type="evidence" value="ECO:0007669"/>
    <property type="project" value="InterPro"/>
</dbReference>
<gene>
    <name evidence="2" type="ORF">O181_017121</name>
</gene>
<protein>
    <recommendedName>
        <fullName evidence="1">Transposase Tc1-like domain-containing protein</fullName>
    </recommendedName>
</protein>
<evidence type="ECO:0000313" key="3">
    <source>
        <dbReference type="Proteomes" id="UP000765509"/>
    </source>
</evidence>
<dbReference type="Proteomes" id="UP000765509">
    <property type="component" value="Unassembled WGS sequence"/>
</dbReference>
<dbReference type="InterPro" id="IPR002492">
    <property type="entry name" value="Transposase_Tc1-like"/>
</dbReference>
<dbReference type="InterPro" id="IPR036397">
    <property type="entry name" value="RNaseH_sf"/>
</dbReference>
<evidence type="ECO:0000313" key="2">
    <source>
        <dbReference type="EMBL" id="MBW0477406.1"/>
    </source>
</evidence>
<keyword evidence="3" id="KW-1185">Reference proteome</keyword>
<proteinExistence type="predicted"/>
<reference evidence="2" key="1">
    <citation type="submission" date="2021-03" db="EMBL/GenBank/DDBJ databases">
        <title>Draft genome sequence of rust myrtle Austropuccinia psidii MF-1, a brazilian biotype.</title>
        <authorList>
            <person name="Quecine M.C."/>
            <person name="Pachon D.M.R."/>
            <person name="Bonatelli M.L."/>
            <person name="Correr F.H."/>
            <person name="Franceschini L.M."/>
            <person name="Leite T.F."/>
            <person name="Margarido G.R.A."/>
            <person name="Almeida C.A."/>
            <person name="Ferrarezi J.A."/>
            <person name="Labate C.A."/>
        </authorList>
    </citation>
    <scope>NUCLEOTIDE SEQUENCE</scope>
    <source>
        <strain evidence="2">MF-1</strain>
    </source>
</reference>
<dbReference type="GO" id="GO:0006313">
    <property type="term" value="P:DNA transposition"/>
    <property type="evidence" value="ECO:0007669"/>
    <property type="project" value="InterPro"/>
</dbReference>
<evidence type="ECO:0000259" key="1">
    <source>
        <dbReference type="Pfam" id="PF01498"/>
    </source>
</evidence>
<dbReference type="AlphaFoldDB" id="A0A9Q3C2X2"/>
<dbReference type="GO" id="GO:0015074">
    <property type="term" value="P:DNA integration"/>
    <property type="evidence" value="ECO:0007669"/>
    <property type="project" value="InterPro"/>
</dbReference>